<feature type="domain" description="AHC1-like C2H2 zinc-finger" evidence="2">
    <location>
        <begin position="241"/>
        <end position="287"/>
    </location>
</feature>
<evidence type="ECO:0000256" key="1">
    <source>
        <dbReference type="SAM" id="MobiDB-lite"/>
    </source>
</evidence>
<dbReference type="GeneID" id="4323400"/>
<feature type="region of interest" description="Disordered" evidence="1">
    <location>
        <begin position="412"/>
        <end position="561"/>
    </location>
</feature>
<dbReference type="eggNOG" id="ENOG502S5YH">
    <property type="taxonomic scope" value="Eukaryota"/>
</dbReference>
<dbReference type="OMA" id="APNDAFT"/>
<proteinExistence type="predicted"/>
<feature type="compositionally biased region" description="Low complexity" evidence="1">
    <location>
        <begin position="44"/>
        <end position="56"/>
    </location>
</feature>
<evidence type="ECO:0000313" key="4">
    <source>
        <dbReference type="Proteomes" id="UP000007963"/>
    </source>
</evidence>
<dbReference type="PANTHER" id="PTHR21521:SF0">
    <property type="entry name" value="AMUN, ISOFORM A"/>
    <property type="match status" value="1"/>
</dbReference>
<dbReference type="AlphaFoldDB" id="Q0CCK9"/>
<sequence>MLASSPVNSLPLPQLKRKRSNSTDPVPGQDAPVATKPRPDDDAAAAATVADPAPTDLRPGETPATRPIPIDQLRETLEAQLSLEVLLKHNELRLIDQEIAKCQVALEQLRRCAEIPYPGASHLSSAVSSGSGVAVWAPGNGPAPLSPAPWGVVDGPYTRHYSRWLLPDPRFDGGDTEPAAPLAMGAGTPLAEGRSTRGTSSSDAGFLAGKSRPQRGSVGARLQSLPTGYPAPKEKAGPMIIRRKSDGVLVKLVCLDCRRDNFSSTQGFINHCRIAHNRNFASHDAAAVASGEPVEVDEAGAVVGGSKNETTPTATTQGFVHPLVRSAHVIDSSSSSSRTPASSTADPSSGRATPRRPGGSRSASTVETPRAQAPNDAFTASPATPHLSSLMQGRGMGVDLDRLVGEAKNPVDLSAYSDDEGESDVNPTPASTAVMPPGDPPSTRVGVGRQPMRTTVSQTASQRPGSRKGTANEVPPSLSLETRTPSRTAPYESPYGLSPAAPSRTRDDPPPADGMDRSLNLSPNTVESNQAPSLVSDDDDDEYGAASDSESPGPGSSDIGDAEEDFRHIDVADGEETTGSGPTEKAAPSASLSKCSKKKDGLLSASIVSLNRGKDEKRRIYLPTFSCVDCCLEHKYHTITPETFRQLLARYPDTVEAVTRRKASTPRKRKNAEPPSETEITTAVREFLELDDWRYRGLPGVVGSRAERYLDRSEAERLVEWKMKHGKWRPTLLGMLRSNPDKTIRKATSTAYAAMTGVDELARRMDFPTATMEALTTPLRGVGPATASLMLSVGPGDHPFYSDDTYLWVVCAAGARRGMLKGNGELNVKYNMGEYREFWGKVRELQERLVREGCAQEEVCGENVEKVALVWRAEYMRDDEEEETKRLEKKKKVEAKKREKKVRQKEKTERGWQKAAERETRGKKRKRE</sequence>
<feature type="region of interest" description="Disordered" evidence="1">
    <location>
        <begin position="303"/>
        <end position="322"/>
    </location>
</feature>
<feature type="compositionally biased region" description="Basic residues" evidence="1">
    <location>
        <begin position="660"/>
        <end position="670"/>
    </location>
</feature>
<organism evidence="3 4">
    <name type="scientific">Aspergillus terreus (strain NIH 2624 / FGSC A1156)</name>
    <dbReference type="NCBI Taxonomy" id="341663"/>
    <lineage>
        <taxon>Eukaryota</taxon>
        <taxon>Fungi</taxon>
        <taxon>Dikarya</taxon>
        <taxon>Ascomycota</taxon>
        <taxon>Pezizomycotina</taxon>
        <taxon>Eurotiomycetes</taxon>
        <taxon>Eurotiomycetidae</taxon>
        <taxon>Eurotiales</taxon>
        <taxon>Aspergillaceae</taxon>
        <taxon>Aspergillus</taxon>
        <taxon>Aspergillus subgen. Circumdati</taxon>
    </lineage>
</organism>
<dbReference type="HOGENOM" id="CLU_295766_0_0_1"/>
<name>Q0CCK9_ASPTN</name>
<evidence type="ECO:0000259" key="2">
    <source>
        <dbReference type="Pfam" id="PF25909"/>
    </source>
</evidence>
<feature type="compositionally biased region" description="Polar residues" evidence="1">
    <location>
        <begin position="519"/>
        <end position="533"/>
    </location>
</feature>
<dbReference type="OrthoDB" id="5355528at2759"/>
<accession>Q0CCK9</accession>
<feature type="region of interest" description="Disordered" evidence="1">
    <location>
        <begin position="878"/>
        <end position="928"/>
    </location>
</feature>
<feature type="region of interest" description="Disordered" evidence="1">
    <location>
        <begin position="189"/>
        <end position="235"/>
    </location>
</feature>
<dbReference type="Proteomes" id="UP000007963">
    <property type="component" value="Unassembled WGS sequence"/>
</dbReference>
<dbReference type="InterPro" id="IPR058706">
    <property type="entry name" value="zf-C2H2_AHC1-like"/>
</dbReference>
<dbReference type="Pfam" id="PF25909">
    <property type="entry name" value="zf-C2H2_AHC1"/>
    <property type="match status" value="1"/>
</dbReference>
<feature type="compositionally biased region" description="Low complexity" evidence="1">
    <location>
        <begin position="544"/>
        <end position="559"/>
    </location>
</feature>
<feature type="compositionally biased region" description="Basic residues" evidence="1">
    <location>
        <begin position="887"/>
        <end position="904"/>
    </location>
</feature>
<dbReference type="PANTHER" id="PTHR21521">
    <property type="entry name" value="AMUN, ISOFORM A"/>
    <property type="match status" value="1"/>
</dbReference>
<feature type="region of interest" description="Disordered" evidence="1">
    <location>
        <begin position="329"/>
        <end position="392"/>
    </location>
</feature>
<feature type="compositionally biased region" description="Basic and acidic residues" evidence="1">
    <location>
        <begin position="905"/>
        <end position="920"/>
    </location>
</feature>
<dbReference type="RefSeq" id="XP_001217161.1">
    <property type="nucleotide sequence ID" value="XM_001217160.1"/>
</dbReference>
<protein>
    <recommendedName>
        <fullName evidence="2">AHC1-like C2H2 zinc-finger domain-containing protein</fullName>
    </recommendedName>
</protein>
<feature type="region of interest" description="Disordered" evidence="1">
    <location>
        <begin position="573"/>
        <end position="595"/>
    </location>
</feature>
<dbReference type="VEuPathDB" id="FungiDB:ATEG_08575"/>
<feature type="compositionally biased region" description="Polar residues" evidence="1">
    <location>
        <begin position="452"/>
        <end position="464"/>
    </location>
</feature>
<feature type="region of interest" description="Disordered" evidence="1">
    <location>
        <begin position="1"/>
        <end position="67"/>
    </location>
</feature>
<dbReference type="EMBL" id="CH476606">
    <property type="protein sequence ID" value="EAU30707.1"/>
    <property type="molecule type" value="Genomic_DNA"/>
</dbReference>
<feature type="compositionally biased region" description="Polar residues" evidence="1">
    <location>
        <begin position="307"/>
        <end position="318"/>
    </location>
</feature>
<evidence type="ECO:0000313" key="3">
    <source>
        <dbReference type="EMBL" id="EAU30707.1"/>
    </source>
</evidence>
<feature type="compositionally biased region" description="Low complexity" evidence="1">
    <location>
        <begin position="331"/>
        <end position="349"/>
    </location>
</feature>
<gene>
    <name evidence="3" type="ORF">ATEG_08575</name>
</gene>
<feature type="region of interest" description="Disordered" evidence="1">
    <location>
        <begin position="658"/>
        <end position="678"/>
    </location>
</feature>
<dbReference type="STRING" id="341663.Q0CCK9"/>
<reference evidence="4" key="1">
    <citation type="submission" date="2005-09" db="EMBL/GenBank/DDBJ databases">
        <title>Annotation of the Aspergillus terreus NIH2624 genome.</title>
        <authorList>
            <person name="Birren B.W."/>
            <person name="Lander E.S."/>
            <person name="Galagan J.E."/>
            <person name="Nusbaum C."/>
            <person name="Devon K."/>
            <person name="Henn M."/>
            <person name="Ma L.-J."/>
            <person name="Jaffe D.B."/>
            <person name="Butler J."/>
            <person name="Alvarez P."/>
            <person name="Gnerre S."/>
            <person name="Grabherr M."/>
            <person name="Kleber M."/>
            <person name="Mauceli E.W."/>
            <person name="Brockman W."/>
            <person name="Rounsley S."/>
            <person name="Young S.K."/>
            <person name="LaButti K."/>
            <person name="Pushparaj V."/>
            <person name="DeCaprio D."/>
            <person name="Crawford M."/>
            <person name="Koehrsen M."/>
            <person name="Engels R."/>
            <person name="Montgomery P."/>
            <person name="Pearson M."/>
            <person name="Howarth C."/>
            <person name="Larson L."/>
            <person name="Luoma S."/>
            <person name="White J."/>
            <person name="Alvarado L."/>
            <person name="Kodira C.D."/>
            <person name="Zeng Q."/>
            <person name="Oleary S."/>
            <person name="Yandava C."/>
            <person name="Denning D.W."/>
            <person name="Nierman W.C."/>
            <person name="Milne T."/>
            <person name="Madden K."/>
        </authorList>
    </citation>
    <scope>NUCLEOTIDE SEQUENCE [LARGE SCALE GENOMIC DNA]</scope>
    <source>
        <strain evidence="4">NIH 2624 / FGSC A1156</strain>
    </source>
</reference>